<proteinExistence type="predicted"/>
<reference evidence="6" key="1">
    <citation type="submission" date="2021-01" db="EMBL/GenBank/DDBJ databases">
        <authorList>
            <person name="Corre E."/>
            <person name="Pelletier E."/>
            <person name="Niang G."/>
            <person name="Scheremetjew M."/>
            <person name="Finn R."/>
            <person name="Kale V."/>
            <person name="Holt S."/>
            <person name="Cochrane G."/>
            <person name="Meng A."/>
            <person name="Brown T."/>
            <person name="Cohen L."/>
        </authorList>
    </citation>
    <scope>NUCLEOTIDE SEQUENCE</scope>
</reference>
<organism evidence="6">
    <name type="scientific">Elphidium margaritaceum</name>
    <dbReference type="NCBI Taxonomy" id="933848"/>
    <lineage>
        <taxon>Eukaryota</taxon>
        <taxon>Sar</taxon>
        <taxon>Rhizaria</taxon>
        <taxon>Retaria</taxon>
        <taxon>Foraminifera</taxon>
        <taxon>Rotaliida</taxon>
        <taxon>Elphidiidae</taxon>
        <taxon>Elphidium</taxon>
    </lineage>
</organism>
<accession>A0A7S0TD27</accession>
<sequence length="257" mass="30345">MAKCLLMADTFHCVYEMTAIAAMLENVEKIWRRPKEMEDQKSDFRLKKREFVHVAGDHLTLLNIFNAYKCKKTHKPHQLRAFCKSHYWDFATLQRTQQIRQQIERILSDITSRAKQQQQQQQHVFSWMDHRCNDYYDSILKCLLSGFFMNVAVQGFGGKFWTFRVRTLDHAQNVKCVEIVDKASCHPTSVYYKNNARTQRNWIMFHDIQISHTVQLRVLSAVQPLWLYQANPRYYNLHALSNDKSPIANILIASASK</sequence>
<dbReference type="GO" id="GO:0005524">
    <property type="term" value="F:ATP binding"/>
    <property type="evidence" value="ECO:0007669"/>
    <property type="project" value="UniProtKB-KW"/>
</dbReference>
<keyword evidence="4" id="KW-0067">ATP-binding</keyword>
<dbReference type="GO" id="GO:0004386">
    <property type="term" value="F:helicase activity"/>
    <property type="evidence" value="ECO:0007669"/>
    <property type="project" value="UniProtKB-KW"/>
</dbReference>
<dbReference type="InterPro" id="IPR011709">
    <property type="entry name" value="DEAD-box_helicase_OB_fold"/>
</dbReference>
<dbReference type="PANTHER" id="PTHR18934">
    <property type="entry name" value="ATP-DEPENDENT RNA HELICASE"/>
    <property type="match status" value="1"/>
</dbReference>
<dbReference type="EMBL" id="HBFI01001451">
    <property type="protein sequence ID" value="CAD8732146.1"/>
    <property type="molecule type" value="Transcribed_RNA"/>
</dbReference>
<keyword evidence="3" id="KW-0347">Helicase</keyword>
<dbReference type="AlphaFoldDB" id="A0A7S0TD27"/>
<gene>
    <name evidence="6" type="ORF">EMAR1385_LOCUS1025</name>
</gene>
<evidence type="ECO:0000256" key="2">
    <source>
        <dbReference type="ARBA" id="ARBA00022801"/>
    </source>
</evidence>
<dbReference type="GO" id="GO:0016787">
    <property type="term" value="F:hydrolase activity"/>
    <property type="evidence" value="ECO:0007669"/>
    <property type="project" value="UniProtKB-KW"/>
</dbReference>
<evidence type="ECO:0000256" key="4">
    <source>
        <dbReference type="ARBA" id="ARBA00022840"/>
    </source>
</evidence>
<dbReference type="Pfam" id="PF07717">
    <property type="entry name" value="OB_NTP_bind"/>
    <property type="match status" value="1"/>
</dbReference>
<feature type="domain" description="DEAD-box helicase OB fold" evidence="5">
    <location>
        <begin position="139"/>
        <end position="229"/>
    </location>
</feature>
<dbReference type="GO" id="GO:0003723">
    <property type="term" value="F:RNA binding"/>
    <property type="evidence" value="ECO:0007669"/>
    <property type="project" value="TreeGrafter"/>
</dbReference>
<name>A0A7S0TD27_9EUKA</name>
<keyword evidence="1" id="KW-0547">Nucleotide-binding</keyword>
<evidence type="ECO:0000259" key="5">
    <source>
        <dbReference type="Pfam" id="PF07717"/>
    </source>
</evidence>
<protein>
    <recommendedName>
        <fullName evidence="5">DEAD-box helicase OB fold domain-containing protein</fullName>
    </recommendedName>
</protein>
<evidence type="ECO:0000256" key="1">
    <source>
        <dbReference type="ARBA" id="ARBA00022741"/>
    </source>
</evidence>
<dbReference type="PANTHER" id="PTHR18934:SF99">
    <property type="entry name" value="ATP-DEPENDENT RNA HELICASE DHX37-RELATED"/>
    <property type="match status" value="1"/>
</dbReference>
<keyword evidence="2" id="KW-0378">Hydrolase</keyword>
<evidence type="ECO:0000256" key="3">
    <source>
        <dbReference type="ARBA" id="ARBA00022806"/>
    </source>
</evidence>
<dbReference type="Pfam" id="PF21010">
    <property type="entry name" value="HA2_C"/>
    <property type="match status" value="1"/>
</dbReference>
<evidence type="ECO:0000313" key="6">
    <source>
        <dbReference type="EMBL" id="CAD8732146.1"/>
    </source>
</evidence>